<evidence type="ECO:0000256" key="1">
    <source>
        <dbReference type="SAM" id="MobiDB-lite"/>
    </source>
</evidence>
<gene>
    <name evidence="2" type="ORF">C8A01DRAFT_19167</name>
</gene>
<name>A0AAN6SNT2_9PEZI</name>
<feature type="region of interest" description="Disordered" evidence="1">
    <location>
        <begin position="342"/>
        <end position="385"/>
    </location>
</feature>
<dbReference type="AlphaFoldDB" id="A0AAN6SNT2"/>
<feature type="region of interest" description="Disordered" evidence="1">
    <location>
        <begin position="756"/>
        <end position="795"/>
    </location>
</feature>
<feature type="region of interest" description="Disordered" evidence="1">
    <location>
        <begin position="458"/>
        <end position="491"/>
    </location>
</feature>
<feature type="region of interest" description="Disordered" evidence="1">
    <location>
        <begin position="811"/>
        <end position="892"/>
    </location>
</feature>
<feature type="compositionally biased region" description="Low complexity" evidence="1">
    <location>
        <begin position="844"/>
        <end position="859"/>
    </location>
</feature>
<dbReference type="EMBL" id="MU854501">
    <property type="protein sequence ID" value="KAK4033960.1"/>
    <property type="molecule type" value="Genomic_DNA"/>
</dbReference>
<organism evidence="2 3">
    <name type="scientific">Parachaetomium inaequale</name>
    <dbReference type="NCBI Taxonomy" id="2588326"/>
    <lineage>
        <taxon>Eukaryota</taxon>
        <taxon>Fungi</taxon>
        <taxon>Dikarya</taxon>
        <taxon>Ascomycota</taxon>
        <taxon>Pezizomycotina</taxon>
        <taxon>Sordariomycetes</taxon>
        <taxon>Sordariomycetidae</taxon>
        <taxon>Sordariales</taxon>
        <taxon>Chaetomiaceae</taxon>
        <taxon>Parachaetomium</taxon>
    </lineage>
</organism>
<proteinExistence type="predicted"/>
<protein>
    <submittedName>
        <fullName evidence="2">Uncharacterized protein</fullName>
    </submittedName>
</protein>
<feature type="compositionally biased region" description="Polar residues" evidence="1">
    <location>
        <begin position="479"/>
        <end position="491"/>
    </location>
</feature>
<comment type="caution">
    <text evidence="2">The sequence shown here is derived from an EMBL/GenBank/DDBJ whole genome shotgun (WGS) entry which is preliminary data.</text>
</comment>
<dbReference type="Proteomes" id="UP001303115">
    <property type="component" value="Unassembled WGS sequence"/>
</dbReference>
<feature type="compositionally biased region" description="Basic residues" evidence="1">
    <location>
        <begin position="22"/>
        <end position="34"/>
    </location>
</feature>
<accession>A0AAN6SNT2</accession>
<feature type="compositionally biased region" description="Low complexity" evidence="1">
    <location>
        <begin position="126"/>
        <end position="141"/>
    </location>
</feature>
<feature type="region of interest" description="Disordered" evidence="1">
    <location>
        <begin position="430"/>
        <end position="449"/>
    </location>
</feature>
<feature type="compositionally biased region" description="Low complexity" evidence="1">
    <location>
        <begin position="345"/>
        <end position="357"/>
    </location>
</feature>
<sequence>DDLSITRVADLPLDTKPADRGRGHRSNHGNHSHHAGGNANWPAPIRRGGTGAGWGMDDMWKYAIDSGAFDDEDARGVKELDDLGGGRLYDTGTDRFADMTTRMLYQRNQSSSRPGPQPTFPTAQFGAGRNNRSASAAISSRQENAGRAVVPSGSSRPRPVNFNPNPMARPARLATRPTPQVALPPVVPMPEMVIDPNAPLPFDISNVILKVGVKFSSRDIDPAMSALVVLSAAGQPELGYFTVVIYSRNYCQWPISAWYDYYSGDDNLLGVTFQNGGAFQGYQLYFRRIDDLLEFMTTVRSLKDGKCLGEVGAASAPALATAPAPVPAPVSVTAPAPVPAPVPAPASASPPSVSEPPGVDSGMGAVSSQSTSPEVQAPPNALPTTQASHDLVVNPEPAVERATSPVVRVTSPIITNTVVPTTTAEDVQPAAEAENAPAAQPSEAEKDSLVDLEADDASVATTKQPSEAIGLLSTLEPYQPTNGTGSRSPSADVSPAEIIEIAHHMFKFFALSGAGGGTETIEQIEQMVAGVTEGVLKHFMQDAETRGLDAQGIQDIKEMVQSTFKALFEARQKALRARQALMNPPEPPRPPYTVEKLLSLRGAAVSPPAYMADIPYLPKPGDRPRQISSSSRGSHSPYDGNPAASFTRSVSKSADAMQWVLGEPVPTKPEPEKVPKAPIQVAASSAAGLGATQDTGLRSSRWASGAAEIKSKNWFTGPRYEKTWSKRSYLEDLVQLDPQAKVTVGTEDLADFYFPMPNDTQVQPGPVETQPSVVDGSQASTSAGAESGAATPTRTDKIEALTVSMSRLSILSPTAPRTQSARMAASAEPSVTSAASPKPAPIRSASTTSAQPPTPQAAKPKVRGLAASRHSSGTGPASSGKFNFHVPGSARH</sequence>
<feature type="compositionally biased region" description="Low complexity" evidence="1">
    <location>
        <begin position="430"/>
        <end position="442"/>
    </location>
</feature>
<feature type="compositionally biased region" description="Polar residues" evidence="1">
    <location>
        <begin position="811"/>
        <end position="821"/>
    </location>
</feature>
<feature type="region of interest" description="Disordered" evidence="1">
    <location>
        <begin position="615"/>
        <end position="649"/>
    </location>
</feature>
<feature type="compositionally biased region" description="Polar residues" evidence="1">
    <location>
        <begin position="869"/>
        <end position="881"/>
    </location>
</feature>
<feature type="region of interest" description="Disordered" evidence="1">
    <location>
        <begin position="107"/>
        <end position="172"/>
    </location>
</feature>
<evidence type="ECO:0000313" key="3">
    <source>
        <dbReference type="Proteomes" id="UP001303115"/>
    </source>
</evidence>
<feature type="non-terminal residue" evidence="2">
    <location>
        <position position="1"/>
    </location>
</feature>
<reference evidence="3" key="1">
    <citation type="journal article" date="2023" name="Mol. Phylogenet. Evol.">
        <title>Genome-scale phylogeny and comparative genomics of the fungal order Sordariales.</title>
        <authorList>
            <person name="Hensen N."/>
            <person name="Bonometti L."/>
            <person name="Westerberg I."/>
            <person name="Brannstrom I.O."/>
            <person name="Guillou S."/>
            <person name="Cros-Aarteil S."/>
            <person name="Calhoun S."/>
            <person name="Haridas S."/>
            <person name="Kuo A."/>
            <person name="Mondo S."/>
            <person name="Pangilinan J."/>
            <person name="Riley R."/>
            <person name="LaButti K."/>
            <person name="Andreopoulos B."/>
            <person name="Lipzen A."/>
            <person name="Chen C."/>
            <person name="Yan M."/>
            <person name="Daum C."/>
            <person name="Ng V."/>
            <person name="Clum A."/>
            <person name="Steindorff A."/>
            <person name="Ohm R.A."/>
            <person name="Martin F."/>
            <person name="Silar P."/>
            <person name="Natvig D.O."/>
            <person name="Lalanne C."/>
            <person name="Gautier V."/>
            <person name="Ament-Velasquez S.L."/>
            <person name="Kruys A."/>
            <person name="Hutchinson M.I."/>
            <person name="Powell A.J."/>
            <person name="Barry K."/>
            <person name="Miller A.N."/>
            <person name="Grigoriev I.V."/>
            <person name="Debuchy R."/>
            <person name="Gladieux P."/>
            <person name="Hiltunen Thoren M."/>
            <person name="Johannesson H."/>
        </authorList>
    </citation>
    <scope>NUCLEOTIDE SEQUENCE [LARGE SCALE GENOMIC DNA]</scope>
    <source>
        <strain evidence="3">CBS 284.82</strain>
    </source>
</reference>
<keyword evidence="3" id="KW-1185">Reference proteome</keyword>
<feature type="compositionally biased region" description="Low complexity" evidence="1">
    <location>
        <begin position="776"/>
        <end position="793"/>
    </location>
</feature>
<evidence type="ECO:0000313" key="2">
    <source>
        <dbReference type="EMBL" id="KAK4033960.1"/>
    </source>
</evidence>
<feature type="region of interest" description="Disordered" evidence="1">
    <location>
        <begin position="1"/>
        <end position="44"/>
    </location>
</feature>